<protein>
    <recommendedName>
        <fullName evidence="4">Encoded protein</fullName>
    </recommendedName>
</protein>
<proteinExistence type="predicted"/>
<gene>
    <name evidence="2" type="ORF">DUNSADRAFT_18570</name>
</gene>
<dbReference type="Proteomes" id="UP000815325">
    <property type="component" value="Unassembled WGS sequence"/>
</dbReference>
<keyword evidence="3" id="KW-1185">Reference proteome</keyword>
<evidence type="ECO:0008006" key="4">
    <source>
        <dbReference type="Google" id="ProtNLM"/>
    </source>
</evidence>
<reference evidence="2" key="1">
    <citation type="submission" date="2017-08" db="EMBL/GenBank/DDBJ databases">
        <authorList>
            <person name="Polle J.E."/>
            <person name="Barry K."/>
            <person name="Cushman J."/>
            <person name="Schmutz J."/>
            <person name="Tran D."/>
            <person name="Hathwaick L.T."/>
            <person name="Yim W.C."/>
            <person name="Jenkins J."/>
            <person name="Mckie-Krisberg Z.M."/>
            <person name="Prochnik S."/>
            <person name="Lindquist E."/>
            <person name="Dockter R.B."/>
            <person name="Adam C."/>
            <person name="Molina H."/>
            <person name="Bunkerborg J."/>
            <person name="Jin E."/>
            <person name="Buchheim M."/>
            <person name="Magnuson J."/>
        </authorList>
    </citation>
    <scope>NUCLEOTIDE SEQUENCE</scope>
    <source>
        <strain evidence="2">CCAP 19/18</strain>
    </source>
</reference>
<evidence type="ECO:0000256" key="1">
    <source>
        <dbReference type="SAM" id="MobiDB-lite"/>
    </source>
</evidence>
<feature type="compositionally biased region" description="Basic residues" evidence="1">
    <location>
        <begin position="11"/>
        <end position="21"/>
    </location>
</feature>
<accession>A0ABQ7GYZ0</accession>
<feature type="region of interest" description="Disordered" evidence="1">
    <location>
        <begin position="1"/>
        <end position="23"/>
    </location>
</feature>
<evidence type="ECO:0000313" key="2">
    <source>
        <dbReference type="EMBL" id="KAF5839807.1"/>
    </source>
</evidence>
<sequence>MSACTITRGRGGMRPRAKHEKGSHTCTIDIPSAICFLITNSHECTITRGSGGMRPKAKHEKGSHTCTIEAPSAICFLVTNSHECTHHNKRKKGNKTASQA</sequence>
<dbReference type="EMBL" id="MU069532">
    <property type="protein sequence ID" value="KAF5839807.1"/>
    <property type="molecule type" value="Genomic_DNA"/>
</dbReference>
<evidence type="ECO:0000313" key="3">
    <source>
        <dbReference type="Proteomes" id="UP000815325"/>
    </source>
</evidence>
<comment type="caution">
    <text evidence="2">The sequence shown here is derived from an EMBL/GenBank/DDBJ whole genome shotgun (WGS) entry which is preliminary data.</text>
</comment>
<name>A0ABQ7GYZ0_DUNSA</name>
<organism evidence="2 3">
    <name type="scientific">Dunaliella salina</name>
    <name type="common">Green alga</name>
    <name type="synonym">Protococcus salinus</name>
    <dbReference type="NCBI Taxonomy" id="3046"/>
    <lineage>
        <taxon>Eukaryota</taxon>
        <taxon>Viridiplantae</taxon>
        <taxon>Chlorophyta</taxon>
        <taxon>core chlorophytes</taxon>
        <taxon>Chlorophyceae</taxon>
        <taxon>CS clade</taxon>
        <taxon>Chlamydomonadales</taxon>
        <taxon>Dunaliellaceae</taxon>
        <taxon>Dunaliella</taxon>
    </lineage>
</organism>